<dbReference type="Proteomes" id="UP000002675">
    <property type="component" value="Chromosome II"/>
</dbReference>
<reference evidence="3 4" key="1">
    <citation type="journal article" date="2003" name="Genome Res.">
        <title>Comparative genome analysis of Vibrio vulnificus, a marine pathogen.</title>
        <authorList>
            <person name="Chen C.Y."/>
            <person name="Wu K.M."/>
            <person name="Chang Y.C."/>
            <person name="Chang C.H."/>
            <person name="Tsai H.C."/>
            <person name="Liao T.L."/>
            <person name="Liu Y.M."/>
            <person name="Chen H.J."/>
            <person name="Shen A.B."/>
            <person name="Li J.C."/>
            <person name="Su T.L."/>
            <person name="Shao C.P."/>
            <person name="Lee C.T."/>
            <person name="Hor L.I."/>
            <person name="Tsai S.F."/>
        </authorList>
    </citation>
    <scope>NUCLEOTIDE SEQUENCE [LARGE SCALE GENOMIC DNA]</scope>
    <source>
        <strain evidence="3 4">YJ016</strain>
    </source>
</reference>
<accession>Q7MDK4</accession>
<evidence type="ECO:0000256" key="1">
    <source>
        <dbReference type="ARBA" id="ARBA00005686"/>
    </source>
</evidence>
<evidence type="ECO:0000256" key="2">
    <source>
        <dbReference type="RuleBase" id="RU368102"/>
    </source>
</evidence>
<gene>
    <name evidence="3" type="ordered locus">VVA1032</name>
</gene>
<keyword evidence="2" id="KW-0963">Cytoplasm</keyword>
<dbReference type="Pfam" id="PF02794">
    <property type="entry name" value="HlyC"/>
    <property type="match status" value="1"/>
</dbReference>
<dbReference type="PRINTS" id="PR01489">
    <property type="entry name" value="RTXTOXINC"/>
</dbReference>
<dbReference type="KEGG" id="vvy:VVA1032"/>
<evidence type="ECO:0000313" key="3">
    <source>
        <dbReference type="EMBL" id="BAC97058.1"/>
    </source>
</evidence>
<keyword evidence="2" id="KW-0204">Cytolysis</keyword>
<dbReference type="AlphaFoldDB" id="Q7MDK4"/>
<dbReference type="EC" id="2.3.1.-" evidence="2"/>
<comment type="subcellular location">
    <subcellularLocation>
        <location evidence="2">Cytoplasm</location>
    </subcellularLocation>
</comment>
<dbReference type="eggNOG" id="COG2994">
    <property type="taxonomic scope" value="Bacteria"/>
</dbReference>
<dbReference type="GO" id="GO:0009404">
    <property type="term" value="P:toxin metabolic process"/>
    <property type="evidence" value="ECO:0007669"/>
    <property type="project" value="UniProtKB-UniRule"/>
</dbReference>
<name>Q7MDK4_VIBVY</name>
<keyword evidence="2" id="KW-0012">Acyltransferase</keyword>
<comment type="function">
    <text evidence="2">Involved in fatty acylation of protoxin at internal lysine residues, thereby converting it to the active toxin.</text>
</comment>
<dbReference type="HOGENOM" id="CLU_116529_1_0_6"/>
<dbReference type="STRING" id="672.VV93_v1c39740"/>
<dbReference type="GO" id="GO:0031640">
    <property type="term" value="P:killing of cells of another organism"/>
    <property type="evidence" value="ECO:0007669"/>
    <property type="project" value="UniProtKB-KW"/>
</dbReference>
<protein>
    <recommendedName>
        <fullName evidence="2">RTX toxin-activating lysine-acyltransferase</fullName>
        <ecNumber evidence="2">2.3.1.-</ecNumber>
    </recommendedName>
</protein>
<proteinExistence type="inferred from homology"/>
<evidence type="ECO:0000313" key="4">
    <source>
        <dbReference type="Proteomes" id="UP000002675"/>
    </source>
</evidence>
<dbReference type="GO" id="GO:0005737">
    <property type="term" value="C:cytoplasm"/>
    <property type="evidence" value="ECO:0007669"/>
    <property type="project" value="UniProtKB-SubCell"/>
</dbReference>
<dbReference type="EMBL" id="BA000038">
    <property type="protein sequence ID" value="BAC97058.1"/>
    <property type="molecule type" value="Genomic_DNA"/>
</dbReference>
<dbReference type="InterPro" id="IPR003996">
    <property type="entry name" value="RTX_toxin-activating_protC_bac"/>
</dbReference>
<sequence>MVDIGQMSITHQPANLTLAQMQQMIGGVMLLSQHSPLHRRYVVAEWQQRILPAFELNQFCYYEDEHGRPIAFCNWAFVSEQIRDELLSGVREISPSDWRSGQHIYIPEMIAPFGHGREVVNDLRRRVFLPWKGQKVCTVRGKVDAQNDRCIRKIQWFSI</sequence>
<comment type="similarity">
    <text evidence="1 2">Belongs to the RTX toxin acyltransferase family.</text>
</comment>
<keyword evidence="2" id="KW-0808">Transferase</keyword>
<organism evidence="3 4">
    <name type="scientific">Vibrio vulnificus (strain YJ016)</name>
    <dbReference type="NCBI Taxonomy" id="196600"/>
    <lineage>
        <taxon>Bacteria</taxon>
        <taxon>Pseudomonadati</taxon>
        <taxon>Pseudomonadota</taxon>
        <taxon>Gammaproteobacteria</taxon>
        <taxon>Vibrionales</taxon>
        <taxon>Vibrionaceae</taxon>
        <taxon>Vibrio</taxon>
    </lineage>
</organism>
<dbReference type="GO" id="GO:0016746">
    <property type="term" value="F:acyltransferase activity"/>
    <property type="evidence" value="ECO:0007669"/>
    <property type="project" value="UniProtKB-UniRule"/>
</dbReference>